<sequence length="53" mass="5814">MDNSLNCLFILFFAFTFADGVSEISEGNIPKAQSSVKGWLSAKKSKLVTNTEQ</sequence>
<feature type="chain" id="PRO_5003638141" evidence="1">
    <location>
        <begin position="21"/>
        <end position="53"/>
    </location>
</feature>
<evidence type="ECO:0000313" key="2">
    <source>
        <dbReference type="EMBL" id="EIE89923.1"/>
    </source>
</evidence>
<dbReference type="EMBL" id="CH476745">
    <property type="protein sequence ID" value="EIE89923.1"/>
    <property type="molecule type" value="Genomic_DNA"/>
</dbReference>
<keyword evidence="3" id="KW-1185">Reference proteome</keyword>
<feature type="signal peptide" evidence="1">
    <location>
        <begin position="1"/>
        <end position="20"/>
    </location>
</feature>
<dbReference type="Proteomes" id="UP000009138">
    <property type="component" value="Unassembled WGS sequence"/>
</dbReference>
<keyword evidence="1" id="KW-0732">Signal</keyword>
<reference evidence="2 3" key="1">
    <citation type="journal article" date="2009" name="PLoS Genet.">
        <title>Genomic analysis of the basal lineage fungus Rhizopus oryzae reveals a whole-genome duplication.</title>
        <authorList>
            <person name="Ma L.-J."/>
            <person name="Ibrahim A.S."/>
            <person name="Skory C."/>
            <person name="Grabherr M.G."/>
            <person name="Burger G."/>
            <person name="Butler M."/>
            <person name="Elias M."/>
            <person name="Idnurm A."/>
            <person name="Lang B.F."/>
            <person name="Sone T."/>
            <person name="Abe A."/>
            <person name="Calvo S.E."/>
            <person name="Corrochano L.M."/>
            <person name="Engels R."/>
            <person name="Fu J."/>
            <person name="Hansberg W."/>
            <person name="Kim J.-M."/>
            <person name="Kodira C.D."/>
            <person name="Koehrsen M.J."/>
            <person name="Liu B."/>
            <person name="Miranda-Saavedra D."/>
            <person name="O'Leary S."/>
            <person name="Ortiz-Castellanos L."/>
            <person name="Poulter R."/>
            <person name="Rodriguez-Romero J."/>
            <person name="Ruiz-Herrera J."/>
            <person name="Shen Y.-Q."/>
            <person name="Zeng Q."/>
            <person name="Galagan J."/>
            <person name="Birren B.W."/>
            <person name="Cuomo C.A."/>
            <person name="Wickes B.L."/>
        </authorList>
    </citation>
    <scope>NUCLEOTIDE SEQUENCE [LARGE SCALE GENOMIC DNA]</scope>
    <source>
        <strain evidence="3">RA 99-880 / ATCC MYA-4621 / FGSC 9543 / NRRL 43880</strain>
    </source>
</reference>
<organism evidence="2 3">
    <name type="scientific">Rhizopus delemar (strain RA 99-880 / ATCC MYA-4621 / FGSC 9543 / NRRL 43880)</name>
    <name type="common">Mucormycosis agent</name>
    <name type="synonym">Rhizopus arrhizus var. delemar</name>
    <dbReference type="NCBI Taxonomy" id="246409"/>
    <lineage>
        <taxon>Eukaryota</taxon>
        <taxon>Fungi</taxon>
        <taxon>Fungi incertae sedis</taxon>
        <taxon>Mucoromycota</taxon>
        <taxon>Mucoromycotina</taxon>
        <taxon>Mucoromycetes</taxon>
        <taxon>Mucorales</taxon>
        <taxon>Mucorineae</taxon>
        <taxon>Rhizopodaceae</taxon>
        <taxon>Rhizopus</taxon>
    </lineage>
</organism>
<evidence type="ECO:0000256" key="1">
    <source>
        <dbReference type="SAM" id="SignalP"/>
    </source>
</evidence>
<evidence type="ECO:0000313" key="3">
    <source>
        <dbReference type="Proteomes" id="UP000009138"/>
    </source>
</evidence>
<gene>
    <name evidence="2" type="ORF">RO3G_14634</name>
</gene>
<dbReference type="GeneID" id="93621599"/>
<dbReference type="RefSeq" id="XP_067525319.1">
    <property type="nucleotide sequence ID" value="XM_067669218.1"/>
</dbReference>
<dbReference type="InParanoid" id="I1CN93"/>
<dbReference type="AlphaFoldDB" id="I1CN93"/>
<dbReference type="VEuPathDB" id="FungiDB:RO3G_14634"/>
<accession>I1CN93</accession>
<name>I1CN93_RHIO9</name>
<protein>
    <submittedName>
        <fullName evidence="2">Uncharacterized protein</fullName>
    </submittedName>
</protein>
<proteinExistence type="predicted"/>